<name>A0AAX4KNI9_9TREE</name>
<dbReference type="Proteomes" id="UP001358614">
    <property type="component" value="Chromosome 1"/>
</dbReference>
<evidence type="ECO:0000256" key="1">
    <source>
        <dbReference type="SAM" id="MobiDB-lite"/>
    </source>
</evidence>
<dbReference type="GeneID" id="91103993"/>
<proteinExistence type="predicted"/>
<sequence>MPNTADLDNPSCTALTRSKLRTQHKDGALRTCGKHIRYLPGDSGNDPICYSCRDNKGAMEEYDSRSGRTETDLLRDWKSYPSEANDHERWKEFSRRRRRERIRKKHNRSSLSIPERSTSLNPFPTGIPNSSAQEPCSTLSGHQSPGDLHDYQCPGYVSEVDQVPDTWLSEEIETHNDFDRNCHPTLGINFSPDFQSLNATMFPLTTYGQSYGTKSPTSASMQNSILAVNQSANTGLLNTSTSQQAWTQRDYGNFIGNPSVQYQWQSSSVHSAPAAEDCSLSNPPRASTDNLPAPMDSTEAIMEGVEGYRNGAQDLERMIHAYFRGR</sequence>
<feature type="compositionally biased region" description="Polar residues" evidence="1">
    <location>
        <begin position="279"/>
        <end position="290"/>
    </location>
</feature>
<keyword evidence="3" id="KW-1185">Reference proteome</keyword>
<dbReference type="RefSeq" id="XP_066085062.1">
    <property type="nucleotide sequence ID" value="XM_066228965.1"/>
</dbReference>
<evidence type="ECO:0000313" key="3">
    <source>
        <dbReference type="Proteomes" id="UP001358614"/>
    </source>
</evidence>
<evidence type="ECO:0000313" key="2">
    <source>
        <dbReference type="EMBL" id="WWD07095.1"/>
    </source>
</evidence>
<feature type="region of interest" description="Disordered" evidence="1">
    <location>
        <begin position="85"/>
        <end position="122"/>
    </location>
</feature>
<dbReference type="KEGG" id="ker:91103993"/>
<dbReference type="AlphaFoldDB" id="A0AAX4KNI9"/>
<feature type="compositionally biased region" description="Polar residues" evidence="1">
    <location>
        <begin position="109"/>
        <end position="122"/>
    </location>
</feature>
<accession>A0AAX4KNI9</accession>
<dbReference type="EMBL" id="CP144089">
    <property type="protein sequence ID" value="WWD07095.1"/>
    <property type="molecule type" value="Genomic_DNA"/>
</dbReference>
<reference evidence="2 3" key="1">
    <citation type="submission" date="2024-01" db="EMBL/GenBank/DDBJ databases">
        <title>Comparative genomics of Cryptococcus and Kwoniella reveals pathogenesis evolution and contrasting modes of karyotype evolution via chromosome fusion or intercentromeric recombination.</title>
        <authorList>
            <person name="Coelho M.A."/>
            <person name="David-Palma M."/>
            <person name="Shea T."/>
            <person name="Bowers K."/>
            <person name="McGinley-Smith S."/>
            <person name="Mohammad A.W."/>
            <person name="Gnirke A."/>
            <person name="Yurkov A.M."/>
            <person name="Nowrousian M."/>
            <person name="Sun S."/>
            <person name="Cuomo C.A."/>
            <person name="Heitman J."/>
        </authorList>
    </citation>
    <scope>NUCLEOTIDE SEQUENCE [LARGE SCALE GENOMIC DNA]</scope>
    <source>
        <strain evidence="2 3">PYCC6329</strain>
    </source>
</reference>
<protein>
    <recommendedName>
        <fullName evidence="4">Stc1 domain-containing protein</fullName>
    </recommendedName>
</protein>
<organism evidence="2 3">
    <name type="scientific">Kwoniella europaea PYCC6329</name>
    <dbReference type="NCBI Taxonomy" id="1423913"/>
    <lineage>
        <taxon>Eukaryota</taxon>
        <taxon>Fungi</taxon>
        <taxon>Dikarya</taxon>
        <taxon>Basidiomycota</taxon>
        <taxon>Agaricomycotina</taxon>
        <taxon>Tremellomycetes</taxon>
        <taxon>Tremellales</taxon>
        <taxon>Cryptococcaceae</taxon>
        <taxon>Kwoniella</taxon>
    </lineage>
</organism>
<feature type="compositionally biased region" description="Basic residues" evidence="1">
    <location>
        <begin position="94"/>
        <end position="108"/>
    </location>
</feature>
<feature type="region of interest" description="Disordered" evidence="1">
    <location>
        <begin position="273"/>
        <end position="295"/>
    </location>
</feature>
<gene>
    <name evidence="2" type="ORF">V865_005192</name>
</gene>
<evidence type="ECO:0008006" key="4">
    <source>
        <dbReference type="Google" id="ProtNLM"/>
    </source>
</evidence>